<dbReference type="PANTHER" id="PTHR15644">
    <property type="entry name" value="OSTEOPETROSIS ASSOCIATED TRANSMEMBRANE PROTEIN 1"/>
    <property type="match status" value="1"/>
</dbReference>
<organism evidence="3 4">
    <name type="scientific">Heterodera trifolii</name>
    <dbReference type="NCBI Taxonomy" id="157864"/>
    <lineage>
        <taxon>Eukaryota</taxon>
        <taxon>Metazoa</taxon>
        <taxon>Ecdysozoa</taxon>
        <taxon>Nematoda</taxon>
        <taxon>Chromadorea</taxon>
        <taxon>Rhabditida</taxon>
        <taxon>Tylenchina</taxon>
        <taxon>Tylenchomorpha</taxon>
        <taxon>Tylenchoidea</taxon>
        <taxon>Heteroderidae</taxon>
        <taxon>Heteroderinae</taxon>
        <taxon>Heterodera</taxon>
    </lineage>
</organism>
<keyword evidence="2" id="KW-0732">Signal</keyword>
<evidence type="ECO:0000256" key="2">
    <source>
        <dbReference type="SAM" id="SignalP"/>
    </source>
</evidence>
<name>A0ABD2KTY7_9BILA</name>
<feature type="signal peptide" evidence="2">
    <location>
        <begin position="1"/>
        <end position="18"/>
    </location>
</feature>
<reference evidence="3 4" key="1">
    <citation type="submission" date="2024-10" db="EMBL/GenBank/DDBJ databases">
        <authorList>
            <person name="Kim D."/>
        </authorList>
    </citation>
    <scope>NUCLEOTIDE SEQUENCE [LARGE SCALE GENOMIC DNA]</scope>
    <source>
        <strain evidence="3">BH-2024</strain>
    </source>
</reference>
<sequence length="283" mass="32643">MFSFIFLFIFATISHLNGNDDELWDINLSCKPFIKSLAAKYSDLVRCAVENNSPSQVCTKCVRQYINFREQHYQSLHLANTTSLDNRTCTTVIYNSYRISYAQKMNSALSESIWEASNCHATQQKPRFDNKTLQFKNYLWQWRNCVVQQNESSICQGCQKQYDTLFVFYWKIFSDPNTFFCIDVDSEMNDTMKLWQIVLGCSDIPIDRTQDTTVLIFSVTVLAIVLGLFYAGSYIQSEQIHANLIHYSRMREAQPIAARSRILSSSTLDSSNLHSTPTSSLHL</sequence>
<evidence type="ECO:0008006" key="5">
    <source>
        <dbReference type="Google" id="ProtNLM"/>
    </source>
</evidence>
<gene>
    <name evidence="3" type="ORF">niasHT_016854</name>
</gene>
<keyword evidence="1" id="KW-0472">Membrane</keyword>
<dbReference type="PANTHER" id="PTHR15644:SF2">
    <property type="entry name" value="OSTEOPETROSIS-ASSOCIATED TRANSMEMBRANE PROTEIN 1"/>
    <property type="match status" value="1"/>
</dbReference>
<dbReference type="InterPro" id="IPR019172">
    <property type="entry name" value="Osteopetrosis-assoc_TM_1"/>
</dbReference>
<comment type="caution">
    <text evidence="3">The sequence shown here is derived from an EMBL/GenBank/DDBJ whole genome shotgun (WGS) entry which is preliminary data.</text>
</comment>
<feature type="chain" id="PRO_5044834730" description="Osteopetrosis-associated transmembrane protein 1" evidence="2">
    <location>
        <begin position="19"/>
        <end position="283"/>
    </location>
</feature>
<dbReference type="Pfam" id="PF09777">
    <property type="entry name" value="OSTMP1"/>
    <property type="match status" value="1"/>
</dbReference>
<dbReference type="EMBL" id="JBICBT010000659">
    <property type="protein sequence ID" value="KAL3106167.1"/>
    <property type="molecule type" value="Genomic_DNA"/>
</dbReference>
<evidence type="ECO:0000313" key="4">
    <source>
        <dbReference type="Proteomes" id="UP001620626"/>
    </source>
</evidence>
<accession>A0ABD2KTY7</accession>
<evidence type="ECO:0000256" key="1">
    <source>
        <dbReference type="SAM" id="Phobius"/>
    </source>
</evidence>
<dbReference type="AlphaFoldDB" id="A0ABD2KTY7"/>
<protein>
    <recommendedName>
        <fullName evidence="5">Osteopetrosis-associated transmembrane protein 1</fullName>
    </recommendedName>
</protein>
<keyword evidence="1" id="KW-0812">Transmembrane</keyword>
<dbReference type="Proteomes" id="UP001620626">
    <property type="component" value="Unassembled WGS sequence"/>
</dbReference>
<evidence type="ECO:0000313" key="3">
    <source>
        <dbReference type="EMBL" id="KAL3106167.1"/>
    </source>
</evidence>
<feature type="transmembrane region" description="Helical" evidence="1">
    <location>
        <begin position="214"/>
        <end position="235"/>
    </location>
</feature>
<keyword evidence="1" id="KW-1133">Transmembrane helix</keyword>
<proteinExistence type="predicted"/>
<keyword evidence="4" id="KW-1185">Reference proteome</keyword>